<reference evidence="3 4" key="2">
    <citation type="journal article" date="2016" name="Genome Announc.">
        <title>Draft Genome Sequence of the N2-Fixing Cyanobacterium Nostoc piscinale CENA21, Isolated from the Brazilian Amazon Floodplain.</title>
        <authorList>
            <person name="Leao T."/>
            <person name="Guimaraes P.I."/>
            <person name="de Melo A.G."/>
            <person name="Ramos R.T."/>
            <person name="Leao P.N."/>
            <person name="Silva A."/>
            <person name="Fiore M.F."/>
            <person name="Schneider M.P."/>
        </authorList>
    </citation>
    <scope>NUCLEOTIDE SEQUENCE [LARGE SCALE GENOMIC DNA]</scope>
    <source>
        <strain evidence="3 4">CENA21</strain>
    </source>
</reference>
<evidence type="ECO:0000259" key="2">
    <source>
        <dbReference type="Pfam" id="PF04432"/>
    </source>
</evidence>
<protein>
    <submittedName>
        <fullName evidence="3">Coenzyme F420 hydrogenase</fullName>
    </submittedName>
</protein>
<accession>A0A0M4TWP2</accession>
<reference evidence="4" key="1">
    <citation type="submission" date="2015-07" db="EMBL/GenBank/DDBJ databases">
        <title>Genome Of Nitrogen-Fixing Cyanobacterium Nostoc piscinale CENA21 From Solimoes/Amazon River Floodplain Sediments And Comparative Genomics To Uncover Biosynthetic Natural Products Potential.</title>
        <authorList>
            <person name="Leao T.F."/>
            <person name="Leao P.N."/>
            <person name="Guimaraes P.I."/>
            <person name="de Melo A.G.C."/>
            <person name="Ramos R.T.J."/>
            <person name="Silva A."/>
            <person name="Fiore M.F."/>
            <person name="Schneider M.P.C."/>
        </authorList>
    </citation>
    <scope>NUCLEOTIDE SEQUENCE [LARGE SCALE GENOMIC DNA]</scope>
    <source>
        <strain evidence="4">CENA21</strain>
    </source>
</reference>
<dbReference type="RefSeq" id="WP_062295351.1">
    <property type="nucleotide sequence ID" value="NZ_CP012036.1"/>
</dbReference>
<dbReference type="OrthoDB" id="430408at2"/>
<dbReference type="InterPro" id="IPR007525">
    <property type="entry name" value="FrhB_FdhB_C"/>
</dbReference>
<organism evidence="3 4">
    <name type="scientific">Nostoc piscinale CENA21</name>
    <dbReference type="NCBI Taxonomy" id="224013"/>
    <lineage>
        <taxon>Bacteria</taxon>
        <taxon>Bacillati</taxon>
        <taxon>Cyanobacteriota</taxon>
        <taxon>Cyanophyceae</taxon>
        <taxon>Nostocales</taxon>
        <taxon>Nostocaceae</taxon>
        <taxon>Nostoc</taxon>
    </lineage>
</organism>
<sequence length="473" mass="53136">MLGSTSKNQEISKLLETVVDGGYCIGCGACAAVVDSPIKMKLDEYGKLCATLSEPVVQTSHQISLGKVCPFSNEGLNEDQIAEEIFGKDCQYHNQIGYYLTTYAGFVSESDFRKLGSSGGMGNWIVTQLLSEGLVDGVIHVKPCTPSPTDPRLFKYQISKTIEEVRNGAKSRYYPIEISEVIQMLREQPGRYVIVGIPCFIKAIRLLMKQDPIIAERIKFCVGLICGHLKSIHFAQMFAWQGGIKPGDLLEFDFRYKLADRGANQYGMKAVGLKDGEVIECISPVRDLYGWDWGHGFFKYKACEYCDDVIAEAADIVVGDAWLPEYVNDSQGTNVVVVRNIVIQKLIEQGITAGNLHLNAITADKVAKSQASGLNHRREGLAYRLYLADKRGEWRPNKRVKAQISHLSRQLQKRQELRMKLGEESHIAFQKAIKAGQFSVFPKSMNFLVLQYQLTYPSTVLWKQFIQKCKKIY</sequence>
<dbReference type="GO" id="GO:0052592">
    <property type="term" value="F:oxidoreductase activity, acting on CH or CH2 groups, with an iron-sulfur protein as acceptor"/>
    <property type="evidence" value="ECO:0007669"/>
    <property type="project" value="TreeGrafter"/>
</dbReference>
<dbReference type="STRING" id="224013.ACX27_21325"/>
<dbReference type="KEGG" id="npz:ACX27_21325"/>
<evidence type="ECO:0000313" key="3">
    <source>
        <dbReference type="EMBL" id="ALF54794.1"/>
    </source>
</evidence>
<dbReference type="AlphaFoldDB" id="A0A0M4TWP2"/>
<dbReference type="PANTHER" id="PTHR31332:SF0">
    <property type="entry name" value="7-HYDROXYMETHYL CHLOROPHYLL A REDUCTASE, CHLOROPLASTIC"/>
    <property type="match status" value="1"/>
</dbReference>
<dbReference type="InterPro" id="IPR045220">
    <property type="entry name" value="FRHB/FDHB/HCAR-like"/>
</dbReference>
<proteinExistence type="predicted"/>
<keyword evidence="4" id="KW-1185">Reference proteome</keyword>
<evidence type="ECO:0000259" key="1">
    <source>
        <dbReference type="Pfam" id="PF04422"/>
    </source>
</evidence>
<dbReference type="EMBL" id="CP012036">
    <property type="protein sequence ID" value="ALF54794.1"/>
    <property type="molecule type" value="Genomic_DNA"/>
</dbReference>
<gene>
    <name evidence="3" type="ORF">ACX27_21325</name>
</gene>
<dbReference type="Pfam" id="PF04432">
    <property type="entry name" value="FrhB_FdhB_C"/>
    <property type="match status" value="1"/>
</dbReference>
<evidence type="ECO:0000313" key="4">
    <source>
        <dbReference type="Proteomes" id="UP000062645"/>
    </source>
</evidence>
<dbReference type="InterPro" id="IPR007516">
    <property type="entry name" value="Co_F420_Hydgase/DH_bsu_N"/>
</dbReference>
<dbReference type="Proteomes" id="UP000062645">
    <property type="component" value="Chromosome"/>
</dbReference>
<dbReference type="PATRIC" id="fig|224013.5.peg.5116"/>
<name>A0A0M4TWP2_9NOSO</name>
<feature type="domain" description="Coenzyme F420 hydrogenase/dehydrogenase beta subunit N-terminal" evidence="1">
    <location>
        <begin position="102"/>
        <end position="182"/>
    </location>
</feature>
<dbReference type="PANTHER" id="PTHR31332">
    <property type="entry name" value="7-HYDROXYMETHYL CHLOROPHYLL A REDUCTASE, CHLOROPLASTIC"/>
    <property type="match status" value="1"/>
</dbReference>
<feature type="domain" description="Coenzyme F420 hydrogenase/dehydrogenase beta subunit C-terminal" evidence="2">
    <location>
        <begin position="191"/>
        <end position="362"/>
    </location>
</feature>
<dbReference type="Pfam" id="PF04422">
    <property type="entry name" value="FrhB_FdhB_N"/>
    <property type="match status" value="1"/>
</dbReference>